<accession>A0ABW4V538</accession>
<evidence type="ECO:0000256" key="1">
    <source>
        <dbReference type="ARBA" id="ARBA00001946"/>
    </source>
</evidence>
<dbReference type="EC" id="3.6.-.-" evidence="6"/>
<evidence type="ECO:0000256" key="2">
    <source>
        <dbReference type="ARBA" id="ARBA00005582"/>
    </source>
</evidence>
<comment type="caution">
    <text evidence="6">The sequence shown here is derived from an EMBL/GenBank/DDBJ whole genome shotgun (WGS) entry which is preliminary data.</text>
</comment>
<dbReference type="PROSITE" id="PS51462">
    <property type="entry name" value="NUDIX"/>
    <property type="match status" value="1"/>
</dbReference>
<name>A0ABW4V538_9MICO</name>
<evidence type="ECO:0000259" key="5">
    <source>
        <dbReference type="PROSITE" id="PS51462"/>
    </source>
</evidence>
<dbReference type="InterPro" id="IPR000086">
    <property type="entry name" value="NUDIX_hydrolase_dom"/>
</dbReference>
<dbReference type="PROSITE" id="PS00893">
    <property type="entry name" value="NUDIX_BOX"/>
    <property type="match status" value="1"/>
</dbReference>
<keyword evidence="3 4" id="KW-0378">Hydrolase</keyword>
<protein>
    <submittedName>
        <fullName evidence="6">NUDIX hydrolase</fullName>
        <ecNumber evidence="6">3.6.-.-</ecNumber>
    </submittedName>
</protein>
<reference evidence="7" key="1">
    <citation type="journal article" date="2019" name="Int. J. Syst. Evol. Microbiol.">
        <title>The Global Catalogue of Microorganisms (GCM) 10K type strain sequencing project: providing services to taxonomists for standard genome sequencing and annotation.</title>
        <authorList>
            <consortium name="The Broad Institute Genomics Platform"/>
            <consortium name="The Broad Institute Genome Sequencing Center for Infectious Disease"/>
            <person name="Wu L."/>
            <person name="Ma J."/>
        </authorList>
    </citation>
    <scope>NUCLEOTIDE SEQUENCE [LARGE SCALE GENOMIC DNA]</scope>
    <source>
        <strain evidence="7">CCM 7043</strain>
    </source>
</reference>
<sequence length="141" mass="15266">MDLRVAAYALITDDQGRMLLPHWNEGAHSGWTMPGGGIDPGEHPDDAAVREVLEETGYRVALDGLLGVDSAVVPGPARVDPSARPMHAVRIVYRAHVVGGELRVEQDGSTDGVAWHTPQEVDTLERVELVDLCRRWAGLIG</sequence>
<keyword evidence="7" id="KW-1185">Reference proteome</keyword>
<dbReference type="PANTHER" id="PTHR43046">
    <property type="entry name" value="GDP-MANNOSE MANNOSYL HYDROLASE"/>
    <property type="match status" value="1"/>
</dbReference>
<dbReference type="CDD" id="cd02883">
    <property type="entry name" value="NUDIX_Hydrolase"/>
    <property type="match status" value="1"/>
</dbReference>
<evidence type="ECO:0000313" key="6">
    <source>
        <dbReference type="EMBL" id="MFD2024956.1"/>
    </source>
</evidence>
<dbReference type="Pfam" id="PF00293">
    <property type="entry name" value="NUDIX"/>
    <property type="match status" value="1"/>
</dbReference>
<feature type="domain" description="Nudix hydrolase" evidence="5">
    <location>
        <begin position="2"/>
        <end position="139"/>
    </location>
</feature>
<dbReference type="Proteomes" id="UP001597338">
    <property type="component" value="Unassembled WGS sequence"/>
</dbReference>
<dbReference type="RefSeq" id="WP_377200769.1">
    <property type="nucleotide sequence ID" value="NZ_JBHUHF010000001.1"/>
</dbReference>
<evidence type="ECO:0000256" key="4">
    <source>
        <dbReference type="RuleBase" id="RU003476"/>
    </source>
</evidence>
<dbReference type="InterPro" id="IPR020084">
    <property type="entry name" value="NUDIX_hydrolase_CS"/>
</dbReference>
<dbReference type="GO" id="GO:0016787">
    <property type="term" value="F:hydrolase activity"/>
    <property type="evidence" value="ECO:0007669"/>
    <property type="project" value="UniProtKB-KW"/>
</dbReference>
<comment type="cofactor">
    <cofactor evidence="1">
        <name>Mg(2+)</name>
        <dbReference type="ChEBI" id="CHEBI:18420"/>
    </cofactor>
</comment>
<dbReference type="SUPFAM" id="SSF55811">
    <property type="entry name" value="Nudix"/>
    <property type="match status" value="1"/>
</dbReference>
<organism evidence="6 7">
    <name type="scientific">Promicromonospora aerolata</name>
    <dbReference type="NCBI Taxonomy" id="195749"/>
    <lineage>
        <taxon>Bacteria</taxon>
        <taxon>Bacillati</taxon>
        <taxon>Actinomycetota</taxon>
        <taxon>Actinomycetes</taxon>
        <taxon>Micrococcales</taxon>
        <taxon>Promicromonosporaceae</taxon>
        <taxon>Promicromonospora</taxon>
    </lineage>
</organism>
<dbReference type="PANTHER" id="PTHR43046:SF14">
    <property type="entry name" value="MUTT_NUDIX FAMILY PROTEIN"/>
    <property type="match status" value="1"/>
</dbReference>
<comment type="similarity">
    <text evidence="2 4">Belongs to the Nudix hydrolase family.</text>
</comment>
<dbReference type="InterPro" id="IPR020476">
    <property type="entry name" value="Nudix_hydrolase"/>
</dbReference>
<dbReference type="EMBL" id="JBHUHF010000001">
    <property type="protein sequence ID" value="MFD2024956.1"/>
    <property type="molecule type" value="Genomic_DNA"/>
</dbReference>
<gene>
    <name evidence="6" type="ORF">ACFSL2_05475</name>
</gene>
<proteinExistence type="inferred from homology"/>
<evidence type="ECO:0000313" key="7">
    <source>
        <dbReference type="Proteomes" id="UP001597338"/>
    </source>
</evidence>
<dbReference type="InterPro" id="IPR015797">
    <property type="entry name" value="NUDIX_hydrolase-like_dom_sf"/>
</dbReference>
<dbReference type="Gene3D" id="3.90.79.10">
    <property type="entry name" value="Nucleoside Triphosphate Pyrophosphohydrolase"/>
    <property type="match status" value="1"/>
</dbReference>
<evidence type="ECO:0000256" key="3">
    <source>
        <dbReference type="ARBA" id="ARBA00022801"/>
    </source>
</evidence>
<dbReference type="PRINTS" id="PR00502">
    <property type="entry name" value="NUDIXFAMILY"/>
</dbReference>